<proteinExistence type="predicted"/>
<keyword evidence="2" id="KW-1185">Reference proteome</keyword>
<evidence type="ECO:0000313" key="2">
    <source>
        <dbReference type="Proteomes" id="UP000030673"/>
    </source>
</evidence>
<dbReference type="EMBL" id="KE123733">
    <property type="protein sequence ID" value="EWC90634.1"/>
    <property type="molecule type" value="Genomic_DNA"/>
</dbReference>
<evidence type="ECO:0000313" key="1">
    <source>
        <dbReference type="EMBL" id="EWC90634.1"/>
    </source>
</evidence>
<accession>W7KAF1</accession>
<protein>
    <recommendedName>
        <fullName evidence="3">Triose-phosphate isomerase</fullName>
    </recommendedName>
</protein>
<reference evidence="1 2" key="1">
    <citation type="submission" date="2013-02" db="EMBL/GenBank/DDBJ databases">
        <title>The Genome Sequence of Plasmodium falciparum NF54.</title>
        <authorList>
            <consortium name="The Broad Institute Genome Sequencing Platform"/>
            <consortium name="The Broad Institute Genome Sequencing Center for Infectious Disease"/>
            <person name="Neafsey D."/>
            <person name="Cheeseman I."/>
            <person name="Volkman S."/>
            <person name="Adams J."/>
            <person name="Walker B."/>
            <person name="Young S.K."/>
            <person name="Zeng Q."/>
            <person name="Gargeya S."/>
            <person name="Fitzgerald M."/>
            <person name="Haas B."/>
            <person name="Abouelleil A."/>
            <person name="Alvarado L."/>
            <person name="Arachchi H.M."/>
            <person name="Berlin A.M."/>
            <person name="Chapman S.B."/>
            <person name="Dewar J."/>
            <person name="Goldberg J."/>
            <person name="Griggs A."/>
            <person name="Gujja S."/>
            <person name="Hansen M."/>
            <person name="Howarth C."/>
            <person name="Imamovic A."/>
            <person name="Larimer J."/>
            <person name="McCowan C."/>
            <person name="Murphy C."/>
            <person name="Neiman D."/>
            <person name="Pearson M."/>
            <person name="Priest M."/>
            <person name="Roberts A."/>
            <person name="Saif S."/>
            <person name="Shea T."/>
            <person name="Sisk P."/>
            <person name="Sykes S."/>
            <person name="Wortman J."/>
            <person name="Nusbaum C."/>
            <person name="Birren B."/>
        </authorList>
    </citation>
    <scope>NUCLEOTIDE SEQUENCE [LARGE SCALE GENOMIC DNA]</scope>
    <source>
        <strain evidence="1 2">NF54</strain>
    </source>
</reference>
<evidence type="ECO:0008006" key="3">
    <source>
        <dbReference type="Google" id="ProtNLM"/>
    </source>
</evidence>
<dbReference type="AlphaFoldDB" id="W7KAF1"/>
<gene>
    <name evidence="1" type="ORF">PFNF54_00534</name>
</gene>
<dbReference type="Proteomes" id="UP000030673">
    <property type="component" value="Unassembled WGS sequence"/>
</dbReference>
<name>W7KAF1_PLAFO</name>
<organism evidence="1 2">
    <name type="scientific">Plasmodium falciparum (isolate NF54)</name>
    <dbReference type="NCBI Taxonomy" id="5843"/>
    <lineage>
        <taxon>Eukaryota</taxon>
        <taxon>Sar</taxon>
        <taxon>Alveolata</taxon>
        <taxon>Apicomplexa</taxon>
        <taxon>Aconoidasida</taxon>
        <taxon>Haemosporida</taxon>
        <taxon>Plasmodiidae</taxon>
        <taxon>Plasmodium</taxon>
        <taxon>Plasmodium (Laverania)</taxon>
    </lineage>
</organism>
<sequence length="45" mass="5405">MFYILYWQTDVKKIFNPNNTHVDGFLIGKASLNEDFIDIIRYVDH</sequence>